<feature type="non-terminal residue" evidence="3">
    <location>
        <position position="1"/>
    </location>
</feature>
<dbReference type="InterPro" id="IPR027417">
    <property type="entry name" value="P-loop_NTPase"/>
</dbReference>
<keyword evidence="1" id="KW-0227">DNA damage</keyword>
<proteinExistence type="inferred from homology"/>
<name>A0A9P4S8N1_9PEZI</name>
<dbReference type="GO" id="GO:0016787">
    <property type="term" value="F:hydrolase activity"/>
    <property type="evidence" value="ECO:0007669"/>
    <property type="project" value="UniProtKB-KW"/>
</dbReference>
<feature type="non-terminal residue" evidence="3">
    <location>
        <position position="89"/>
    </location>
</feature>
<dbReference type="GO" id="GO:0043139">
    <property type="term" value="F:5'-3' DNA helicase activity"/>
    <property type="evidence" value="ECO:0007669"/>
    <property type="project" value="UniProtKB-EC"/>
</dbReference>
<protein>
    <recommendedName>
        <fullName evidence="1">ATP-dependent DNA helicase</fullName>
        <ecNumber evidence="1">5.6.2.3</ecNumber>
    </recommendedName>
</protein>
<dbReference type="EC" id="5.6.2.3" evidence="1"/>
<keyword evidence="1" id="KW-0233">DNA recombination</keyword>
<dbReference type="AlphaFoldDB" id="A0A9P4S8N1"/>
<comment type="caution">
    <text evidence="3">The sequence shown here is derived from an EMBL/GenBank/DDBJ whole genome shotgun (WGS) entry which is preliminary data.</text>
</comment>
<evidence type="ECO:0000313" key="4">
    <source>
        <dbReference type="Proteomes" id="UP000799429"/>
    </source>
</evidence>
<organism evidence="3 4">
    <name type="scientific">Patellaria atrata CBS 101060</name>
    <dbReference type="NCBI Taxonomy" id="1346257"/>
    <lineage>
        <taxon>Eukaryota</taxon>
        <taxon>Fungi</taxon>
        <taxon>Dikarya</taxon>
        <taxon>Ascomycota</taxon>
        <taxon>Pezizomycotina</taxon>
        <taxon>Dothideomycetes</taxon>
        <taxon>Dothideomycetes incertae sedis</taxon>
        <taxon>Patellariales</taxon>
        <taxon>Patellariaceae</taxon>
        <taxon>Patellaria</taxon>
    </lineage>
</organism>
<evidence type="ECO:0000259" key="2">
    <source>
        <dbReference type="Pfam" id="PF05970"/>
    </source>
</evidence>
<feature type="domain" description="DNA helicase Pif1-like DEAD-box helicase" evidence="2">
    <location>
        <begin position="23"/>
        <end position="88"/>
    </location>
</feature>
<comment type="catalytic activity">
    <reaction evidence="1">
        <text>ATP + H2O = ADP + phosphate + H(+)</text>
        <dbReference type="Rhea" id="RHEA:13065"/>
        <dbReference type="ChEBI" id="CHEBI:15377"/>
        <dbReference type="ChEBI" id="CHEBI:15378"/>
        <dbReference type="ChEBI" id="CHEBI:30616"/>
        <dbReference type="ChEBI" id="CHEBI:43474"/>
        <dbReference type="ChEBI" id="CHEBI:456216"/>
        <dbReference type="EC" id="5.6.2.3"/>
    </reaction>
</comment>
<keyword evidence="1" id="KW-0347">Helicase</keyword>
<keyword evidence="1" id="KW-0378">Hydrolase</keyword>
<dbReference type="GO" id="GO:0006310">
    <property type="term" value="P:DNA recombination"/>
    <property type="evidence" value="ECO:0007669"/>
    <property type="project" value="UniProtKB-KW"/>
</dbReference>
<comment type="cofactor">
    <cofactor evidence="1">
        <name>Mg(2+)</name>
        <dbReference type="ChEBI" id="CHEBI:18420"/>
    </cofactor>
</comment>
<dbReference type="GO" id="GO:0005524">
    <property type="term" value="F:ATP binding"/>
    <property type="evidence" value="ECO:0007669"/>
    <property type="project" value="UniProtKB-KW"/>
</dbReference>
<dbReference type="InterPro" id="IPR010285">
    <property type="entry name" value="DNA_helicase_pif1-like_DEAD"/>
</dbReference>
<dbReference type="Proteomes" id="UP000799429">
    <property type="component" value="Unassembled WGS sequence"/>
</dbReference>
<dbReference type="Gene3D" id="3.40.50.300">
    <property type="entry name" value="P-loop containing nucleotide triphosphate hydrolases"/>
    <property type="match status" value="1"/>
</dbReference>
<evidence type="ECO:0000256" key="1">
    <source>
        <dbReference type="RuleBase" id="RU363044"/>
    </source>
</evidence>
<dbReference type="GO" id="GO:0000723">
    <property type="term" value="P:telomere maintenance"/>
    <property type="evidence" value="ECO:0007669"/>
    <property type="project" value="InterPro"/>
</dbReference>
<evidence type="ECO:0000313" key="3">
    <source>
        <dbReference type="EMBL" id="KAF2838111.1"/>
    </source>
</evidence>
<sequence>LSYDLVINHYLAELEHDPSEQLLLHIDGQGGTGKTFVIMLICARLEQLSLVVQHGITINPIVRAALTGVTAHNINGRTIYALFRLPIKS</sequence>
<dbReference type="EMBL" id="MU006097">
    <property type="protein sequence ID" value="KAF2838111.1"/>
    <property type="molecule type" value="Genomic_DNA"/>
</dbReference>
<keyword evidence="1" id="KW-0067">ATP-binding</keyword>
<keyword evidence="4" id="KW-1185">Reference proteome</keyword>
<dbReference type="OrthoDB" id="3798483at2759"/>
<dbReference type="GO" id="GO:0006281">
    <property type="term" value="P:DNA repair"/>
    <property type="evidence" value="ECO:0007669"/>
    <property type="project" value="UniProtKB-KW"/>
</dbReference>
<keyword evidence="1" id="KW-0234">DNA repair</keyword>
<accession>A0A9P4S8N1</accession>
<reference evidence="3" key="1">
    <citation type="journal article" date="2020" name="Stud. Mycol.">
        <title>101 Dothideomycetes genomes: a test case for predicting lifestyles and emergence of pathogens.</title>
        <authorList>
            <person name="Haridas S."/>
            <person name="Albert R."/>
            <person name="Binder M."/>
            <person name="Bloem J."/>
            <person name="Labutti K."/>
            <person name="Salamov A."/>
            <person name="Andreopoulos B."/>
            <person name="Baker S."/>
            <person name="Barry K."/>
            <person name="Bills G."/>
            <person name="Bluhm B."/>
            <person name="Cannon C."/>
            <person name="Castanera R."/>
            <person name="Culley D."/>
            <person name="Daum C."/>
            <person name="Ezra D."/>
            <person name="Gonzalez J."/>
            <person name="Henrissat B."/>
            <person name="Kuo A."/>
            <person name="Liang C."/>
            <person name="Lipzen A."/>
            <person name="Lutzoni F."/>
            <person name="Magnuson J."/>
            <person name="Mondo S."/>
            <person name="Nolan M."/>
            <person name="Ohm R."/>
            <person name="Pangilinan J."/>
            <person name="Park H.-J."/>
            <person name="Ramirez L."/>
            <person name="Alfaro M."/>
            <person name="Sun H."/>
            <person name="Tritt A."/>
            <person name="Yoshinaga Y."/>
            <person name="Zwiers L.-H."/>
            <person name="Turgeon B."/>
            <person name="Goodwin S."/>
            <person name="Spatafora J."/>
            <person name="Crous P."/>
            <person name="Grigoriev I."/>
        </authorList>
    </citation>
    <scope>NUCLEOTIDE SEQUENCE</scope>
    <source>
        <strain evidence="3">CBS 101060</strain>
    </source>
</reference>
<keyword evidence="1" id="KW-0547">Nucleotide-binding</keyword>
<dbReference type="Pfam" id="PF05970">
    <property type="entry name" value="PIF1"/>
    <property type="match status" value="1"/>
</dbReference>
<comment type="similarity">
    <text evidence="1">Belongs to the helicase family.</text>
</comment>
<gene>
    <name evidence="3" type="ORF">M501DRAFT_914602</name>
</gene>